<evidence type="ECO:0008006" key="4">
    <source>
        <dbReference type="Google" id="ProtNLM"/>
    </source>
</evidence>
<dbReference type="AlphaFoldDB" id="A0A2P5C0Q4"/>
<keyword evidence="3" id="KW-1185">Reference proteome</keyword>
<dbReference type="EMBL" id="JXTC01000430">
    <property type="protein sequence ID" value="PON54604.1"/>
    <property type="molecule type" value="Genomic_DNA"/>
</dbReference>
<keyword evidence="1" id="KW-0472">Membrane</keyword>
<accession>A0A2P5C0Q4</accession>
<feature type="transmembrane region" description="Helical" evidence="1">
    <location>
        <begin position="51"/>
        <end position="76"/>
    </location>
</feature>
<protein>
    <recommendedName>
        <fullName evidence="4">Transmembrane protein</fullName>
    </recommendedName>
</protein>
<gene>
    <name evidence="2" type="ORF">TorRG33x02_302190</name>
</gene>
<organism evidence="2 3">
    <name type="scientific">Trema orientale</name>
    <name type="common">Charcoal tree</name>
    <name type="synonym">Celtis orientalis</name>
    <dbReference type="NCBI Taxonomy" id="63057"/>
    <lineage>
        <taxon>Eukaryota</taxon>
        <taxon>Viridiplantae</taxon>
        <taxon>Streptophyta</taxon>
        <taxon>Embryophyta</taxon>
        <taxon>Tracheophyta</taxon>
        <taxon>Spermatophyta</taxon>
        <taxon>Magnoliopsida</taxon>
        <taxon>eudicotyledons</taxon>
        <taxon>Gunneridae</taxon>
        <taxon>Pentapetalae</taxon>
        <taxon>rosids</taxon>
        <taxon>fabids</taxon>
        <taxon>Rosales</taxon>
        <taxon>Cannabaceae</taxon>
        <taxon>Trema</taxon>
    </lineage>
</organism>
<reference evidence="3" key="1">
    <citation type="submission" date="2016-06" db="EMBL/GenBank/DDBJ databases">
        <title>Parallel loss of symbiosis genes in relatives of nitrogen-fixing non-legume Parasponia.</title>
        <authorList>
            <person name="Van Velzen R."/>
            <person name="Holmer R."/>
            <person name="Bu F."/>
            <person name="Rutten L."/>
            <person name="Van Zeijl A."/>
            <person name="Liu W."/>
            <person name="Santuari L."/>
            <person name="Cao Q."/>
            <person name="Sharma T."/>
            <person name="Shen D."/>
            <person name="Roswanjaya Y."/>
            <person name="Wardhani T."/>
            <person name="Kalhor M.S."/>
            <person name="Jansen J."/>
            <person name="Van den Hoogen J."/>
            <person name="Gungor B."/>
            <person name="Hartog M."/>
            <person name="Hontelez J."/>
            <person name="Verver J."/>
            <person name="Yang W.-C."/>
            <person name="Schijlen E."/>
            <person name="Repin R."/>
            <person name="Schilthuizen M."/>
            <person name="Schranz E."/>
            <person name="Heidstra R."/>
            <person name="Miyata K."/>
            <person name="Fedorova E."/>
            <person name="Kohlen W."/>
            <person name="Bisseling T."/>
            <person name="Smit S."/>
            <person name="Geurts R."/>
        </authorList>
    </citation>
    <scope>NUCLEOTIDE SEQUENCE [LARGE SCALE GENOMIC DNA]</scope>
    <source>
        <strain evidence="3">cv. RG33-2</strain>
    </source>
</reference>
<proteinExistence type="predicted"/>
<keyword evidence="1" id="KW-0812">Transmembrane</keyword>
<evidence type="ECO:0000313" key="3">
    <source>
        <dbReference type="Proteomes" id="UP000237000"/>
    </source>
</evidence>
<name>A0A2P5C0Q4_TREOI</name>
<dbReference type="InParanoid" id="A0A2P5C0Q4"/>
<comment type="caution">
    <text evidence="2">The sequence shown here is derived from an EMBL/GenBank/DDBJ whole genome shotgun (WGS) entry which is preliminary data.</text>
</comment>
<sequence length="93" mass="11175">MMEMLREKRDPVRYNDENSVFPNCQRPLRRRKALTEQIYIPSSCICSNNPALLVLVLVLVFFFFAILIFSEHYFFLRKFEGKFARNGLKIWTH</sequence>
<evidence type="ECO:0000256" key="1">
    <source>
        <dbReference type="SAM" id="Phobius"/>
    </source>
</evidence>
<keyword evidence="1" id="KW-1133">Transmembrane helix</keyword>
<evidence type="ECO:0000313" key="2">
    <source>
        <dbReference type="EMBL" id="PON54604.1"/>
    </source>
</evidence>
<dbReference type="Proteomes" id="UP000237000">
    <property type="component" value="Unassembled WGS sequence"/>
</dbReference>